<dbReference type="Proteomes" id="UP000292052">
    <property type="component" value="Unassembled WGS sequence"/>
</dbReference>
<dbReference type="EMBL" id="QDEB01131091">
    <property type="protein sequence ID" value="RZB39113.1"/>
    <property type="molecule type" value="Genomic_DNA"/>
</dbReference>
<sequence length="21" mass="2455">MCKLQTADTFVEEPFFRTSGF</sequence>
<comment type="caution">
    <text evidence="1">The sequence shown here is derived from an EMBL/GenBank/DDBJ whole genome shotgun (WGS) entry which is preliminary data.</text>
</comment>
<evidence type="ECO:0000313" key="1">
    <source>
        <dbReference type="EMBL" id="RZB39113.1"/>
    </source>
</evidence>
<protein>
    <submittedName>
        <fullName evidence="1">Uncharacterized protein</fullName>
    </submittedName>
</protein>
<dbReference type="AlphaFoldDB" id="A0A482V7D4"/>
<name>A0A482V7D4_ASBVE</name>
<evidence type="ECO:0000313" key="2">
    <source>
        <dbReference type="Proteomes" id="UP000292052"/>
    </source>
</evidence>
<accession>A0A482V7D4</accession>
<gene>
    <name evidence="1" type="ORF">BDFB_014884</name>
</gene>
<reference evidence="1 2" key="1">
    <citation type="submission" date="2017-03" db="EMBL/GenBank/DDBJ databases">
        <title>Genome of the blue death feigning beetle - Asbolus verrucosus.</title>
        <authorList>
            <person name="Rider S.D."/>
        </authorList>
    </citation>
    <scope>NUCLEOTIDE SEQUENCE [LARGE SCALE GENOMIC DNA]</scope>
    <source>
        <strain evidence="1">Butters</strain>
        <tissue evidence="1">Head and leg muscle</tissue>
    </source>
</reference>
<keyword evidence="2" id="KW-1185">Reference proteome</keyword>
<organism evidence="1 2">
    <name type="scientific">Asbolus verrucosus</name>
    <name type="common">Desert ironclad beetle</name>
    <dbReference type="NCBI Taxonomy" id="1661398"/>
    <lineage>
        <taxon>Eukaryota</taxon>
        <taxon>Metazoa</taxon>
        <taxon>Ecdysozoa</taxon>
        <taxon>Arthropoda</taxon>
        <taxon>Hexapoda</taxon>
        <taxon>Insecta</taxon>
        <taxon>Pterygota</taxon>
        <taxon>Neoptera</taxon>
        <taxon>Endopterygota</taxon>
        <taxon>Coleoptera</taxon>
        <taxon>Polyphaga</taxon>
        <taxon>Cucujiformia</taxon>
        <taxon>Tenebrionidae</taxon>
        <taxon>Pimeliinae</taxon>
        <taxon>Asbolus</taxon>
    </lineage>
</organism>
<proteinExistence type="predicted"/>